<comment type="caution">
    <text evidence="2">The sequence shown here is derived from an EMBL/GenBank/DDBJ whole genome shotgun (WGS) entry which is preliminary data.</text>
</comment>
<feature type="transmembrane region" description="Helical" evidence="1">
    <location>
        <begin position="6"/>
        <end position="25"/>
    </location>
</feature>
<keyword evidence="1" id="KW-1133">Transmembrane helix</keyword>
<reference evidence="2" key="1">
    <citation type="submission" date="2022-07" db="EMBL/GenBank/DDBJ databases">
        <title>Taxonomy of Novel Oxalotrophic and Methylotrophic Bacteria.</title>
        <authorList>
            <person name="Sahin N."/>
            <person name="Tani A."/>
        </authorList>
    </citation>
    <scope>NUCLEOTIDE SEQUENCE</scope>
    <source>
        <strain evidence="2">Y10</strain>
    </source>
</reference>
<gene>
    <name evidence="2" type="ORF">Y10_16420</name>
</gene>
<protein>
    <recommendedName>
        <fullName evidence="4">Thioredoxin reductase</fullName>
    </recommendedName>
</protein>
<dbReference type="Gene3D" id="3.50.50.60">
    <property type="entry name" value="FAD/NAD(P)-binding domain"/>
    <property type="match status" value="1"/>
</dbReference>
<name>A0ABQ5MIR8_9FLAO</name>
<keyword evidence="1" id="KW-0472">Membrane</keyword>
<dbReference type="InterPro" id="IPR036188">
    <property type="entry name" value="FAD/NAD-bd_sf"/>
</dbReference>
<accession>A0ABQ5MIR8</accession>
<evidence type="ECO:0008006" key="4">
    <source>
        <dbReference type="Google" id="ProtNLM"/>
    </source>
</evidence>
<dbReference type="EMBL" id="BRVO01000002">
    <property type="protein sequence ID" value="GLB49274.1"/>
    <property type="molecule type" value="Genomic_DNA"/>
</dbReference>
<proteinExistence type="predicted"/>
<evidence type="ECO:0000313" key="2">
    <source>
        <dbReference type="EMBL" id="GLB49274.1"/>
    </source>
</evidence>
<organism evidence="2 3">
    <name type="scientific">Neptunitalea lumnitzerae</name>
    <dbReference type="NCBI Taxonomy" id="2965509"/>
    <lineage>
        <taxon>Bacteria</taxon>
        <taxon>Pseudomonadati</taxon>
        <taxon>Bacteroidota</taxon>
        <taxon>Flavobacteriia</taxon>
        <taxon>Flavobacteriales</taxon>
        <taxon>Flavobacteriaceae</taxon>
        <taxon>Neptunitalea</taxon>
    </lineage>
</organism>
<evidence type="ECO:0000313" key="3">
    <source>
        <dbReference type="Proteomes" id="UP001143543"/>
    </source>
</evidence>
<keyword evidence="1" id="KW-0812">Transmembrane</keyword>
<evidence type="ECO:0000256" key="1">
    <source>
        <dbReference type="SAM" id="Phobius"/>
    </source>
</evidence>
<keyword evidence="3" id="KW-1185">Reference proteome</keyword>
<sequence>MNTTTDYEVIIIGGSFAGLSAAMALGRSLRKTLIIDSGKPCNQPTPHSHNPEVTGSTPVYAKKTDLRNLLILKRFFLFSIDL</sequence>
<dbReference type="Proteomes" id="UP001143543">
    <property type="component" value="Unassembled WGS sequence"/>
</dbReference>
<dbReference type="SUPFAM" id="SSF51905">
    <property type="entry name" value="FAD/NAD(P)-binding domain"/>
    <property type="match status" value="1"/>
</dbReference>